<dbReference type="FunFam" id="3.50.30.50:FF:000001">
    <property type="entry name" value="Kynurenine formamidase"/>
    <property type="match status" value="1"/>
</dbReference>
<evidence type="ECO:0000256" key="4">
    <source>
        <dbReference type="ARBA" id="ARBA00012930"/>
    </source>
</evidence>
<evidence type="ECO:0000256" key="6">
    <source>
        <dbReference type="ARBA" id="ARBA00022723"/>
    </source>
</evidence>
<comment type="cofactor">
    <cofactor evidence="1">
        <name>Zn(2+)</name>
        <dbReference type="ChEBI" id="CHEBI:29105"/>
    </cofactor>
</comment>
<name>A0A143PMP5_LUTPR</name>
<dbReference type="EMBL" id="CP015136">
    <property type="protein sequence ID" value="AMY09875.1"/>
    <property type="molecule type" value="Genomic_DNA"/>
</dbReference>
<evidence type="ECO:0000256" key="5">
    <source>
        <dbReference type="ARBA" id="ARBA00014889"/>
    </source>
</evidence>
<evidence type="ECO:0000256" key="11">
    <source>
        <dbReference type="ARBA" id="ARBA00060547"/>
    </source>
</evidence>
<evidence type="ECO:0000256" key="7">
    <source>
        <dbReference type="ARBA" id="ARBA00022801"/>
    </source>
</evidence>
<proteinExistence type="predicted"/>
<dbReference type="Pfam" id="PF04199">
    <property type="entry name" value="Cyclase"/>
    <property type="match status" value="1"/>
</dbReference>
<dbReference type="SUPFAM" id="SSF102198">
    <property type="entry name" value="Putative cyclase"/>
    <property type="match status" value="1"/>
</dbReference>
<dbReference type="GO" id="GO:0004061">
    <property type="term" value="F:arylformamidase activity"/>
    <property type="evidence" value="ECO:0007669"/>
    <property type="project" value="UniProtKB-EC"/>
</dbReference>
<keyword evidence="8" id="KW-0862">Zinc</keyword>
<evidence type="ECO:0000256" key="3">
    <source>
        <dbReference type="ARBA" id="ARBA00011738"/>
    </source>
</evidence>
<dbReference type="GO" id="GO:0046872">
    <property type="term" value="F:metal ion binding"/>
    <property type="evidence" value="ECO:0007669"/>
    <property type="project" value="UniProtKB-KW"/>
</dbReference>
<gene>
    <name evidence="12" type="primary">kynB_2</name>
    <name evidence="12" type="ORF">LuPra_03102</name>
</gene>
<dbReference type="STRING" id="1855912.LuPra_03102"/>
<reference evidence="12 13" key="1">
    <citation type="journal article" date="2016" name="Genome Announc.">
        <title>First Complete Genome Sequence of a Subdivision 6 Acidobacterium Strain.</title>
        <authorList>
            <person name="Huang S."/>
            <person name="Vieira S."/>
            <person name="Bunk B."/>
            <person name="Riedel T."/>
            <person name="Sproer C."/>
            <person name="Overmann J."/>
        </authorList>
    </citation>
    <scope>NUCLEOTIDE SEQUENCE [LARGE SCALE GENOMIC DNA]</scope>
    <source>
        <strain evidence="13">DSM 100886 HEG_-6_39</strain>
    </source>
</reference>
<dbReference type="Proteomes" id="UP000076079">
    <property type="component" value="Chromosome"/>
</dbReference>
<dbReference type="AlphaFoldDB" id="A0A143PMP5"/>
<evidence type="ECO:0000256" key="8">
    <source>
        <dbReference type="ARBA" id="ARBA00022833"/>
    </source>
</evidence>
<evidence type="ECO:0000256" key="2">
    <source>
        <dbReference type="ARBA" id="ARBA00002204"/>
    </source>
</evidence>
<comment type="pathway">
    <text evidence="11">Amino-acid degradation; L-tryptophan degradation via kynurenine pathway; L-kynurenine from L-tryptophan: step 2/2.</text>
</comment>
<dbReference type="KEGG" id="abac:LuPra_03102"/>
<dbReference type="InterPro" id="IPR007325">
    <property type="entry name" value="KFase/CYL"/>
</dbReference>
<dbReference type="GO" id="GO:0019441">
    <property type="term" value="P:L-tryptophan catabolic process to kynurenine"/>
    <property type="evidence" value="ECO:0007669"/>
    <property type="project" value="InterPro"/>
</dbReference>
<keyword evidence="13" id="KW-1185">Reference proteome</keyword>
<dbReference type="PANTHER" id="PTHR31118">
    <property type="entry name" value="CYCLASE-LIKE PROTEIN 2"/>
    <property type="match status" value="1"/>
</dbReference>
<reference evidence="13" key="2">
    <citation type="submission" date="2016-04" db="EMBL/GenBank/DDBJ databases">
        <title>First Complete Genome Sequence of a Subdivision 6 Acidobacterium.</title>
        <authorList>
            <person name="Huang S."/>
            <person name="Vieira S."/>
            <person name="Bunk B."/>
            <person name="Riedel T."/>
            <person name="Sproeer C."/>
            <person name="Overmann J."/>
        </authorList>
    </citation>
    <scope>NUCLEOTIDE SEQUENCE [LARGE SCALE GENOMIC DNA]</scope>
    <source>
        <strain evidence="13">DSM 100886 HEG_-6_39</strain>
    </source>
</reference>
<evidence type="ECO:0000313" key="13">
    <source>
        <dbReference type="Proteomes" id="UP000076079"/>
    </source>
</evidence>
<dbReference type="EC" id="3.5.1.9" evidence="4"/>
<dbReference type="InterPro" id="IPR037175">
    <property type="entry name" value="KFase_sf"/>
</dbReference>
<sequence>MFYTRPMSWIDEYVKSGTALDVTVTLSERLAPWPGQEVWQFSPLLRMDKGDVCNVSMYRVSCHAGTHVDSPWHFGMSPKTLEAIPLEQMITPARLLDLTHVQAAITKADLVGKIEGARAVLCKTTNSGTLESGAPFNTEFVYIAEDAAQYLVECGVRTVGVDYLSVEGFHAPEPVTHRALLGNDVFIVEGLDLTKAAPGDYLFVVLPLKVEGADGSPARAVLLS</sequence>
<comment type="function">
    <text evidence="2">Catalyzes the hydrolysis of N-formyl-L-kynurenine to L-kynurenine, the second step in the kynurenine pathway of tryptophan degradation.</text>
</comment>
<dbReference type="PANTHER" id="PTHR31118:SF32">
    <property type="entry name" value="KYNURENINE FORMAMIDASE"/>
    <property type="match status" value="1"/>
</dbReference>
<accession>A0A143PMP5</accession>
<keyword evidence="9" id="KW-0823">Tryptophan catabolism</keyword>
<evidence type="ECO:0000256" key="9">
    <source>
        <dbReference type="ARBA" id="ARBA00023079"/>
    </source>
</evidence>
<protein>
    <recommendedName>
        <fullName evidence="5">Kynurenine formamidase</fullName>
        <ecNumber evidence="4">3.5.1.9</ecNumber>
    </recommendedName>
</protein>
<dbReference type="Gene3D" id="3.50.30.50">
    <property type="entry name" value="Putative cyclase"/>
    <property type="match status" value="1"/>
</dbReference>
<comment type="catalytic activity">
    <reaction evidence="10">
        <text>N-formyl-L-kynurenine + H2O = L-kynurenine + formate + H(+)</text>
        <dbReference type="Rhea" id="RHEA:13009"/>
        <dbReference type="ChEBI" id="CHEBI:15377"/>
        <dbReference type="ChEBI" id="CHEBI:15378"/>
        <dbReference type="ChEBI" id="CHEBI:15740"/>
        <dbReference type="ChEBI" id="CHEBI:57959"/>
        <dbReference type="ChEBI" id="CHEBI:58629"/>
        <dbReference type="EC" id="3.5.1.9"/>
    </reaction>
</comment>
<comment type="subunit">
    <text evidence="3">Homodimer.</text>
</comment>
<keyword evidence="7 12" id="KW-0378">Hydrolase</keyword>
<organism evidence="12 13">
    <name type="scientific">Luteitalea pratensis</name>
    <dbReference type="NCBI Taxonomy" id="1855912"/>
    <lineage>
        <taxon>Bacteria</taxon>
        <taxon>Pseudomonadati</taxon>
        <taxon>Acidobacteriota</taxon>
        <taxon>Vicinamibacteria</taxon>
        <taxon>Vicinamibacterales</taxon>
        <taxon>Vicinamibacteraceae</taxon>
        <taxon>Luteitalea</taxon>
    </lineage>
</organism>
<evidence type="ECO:0000256" key="10">
    <source>
        <dbReference type="ARBA" id="ARBA00048496"/>
    </source>
</evidence>
<evidence type="ECO:0000256" key="1">
    <source>
        <dbReference type="ARBA" id="ARBA00001947"/>
    </source>
</evidence>
<evidence type="ECO:0000313" key="12">
    <source>
        <dbReference type="EMBL" id="AMY09875.1"/>
    </source>
</evidence>
<keyword evidence="6" id="KW-0479">Metal-binding</keyword>